<evidence type="ECO:0000256" key="3">
    <source>
        <dbReference type="ARBA" id="ARBA00022490"/>
    </source>
</evidence>
<dbReference type="InterPro" id="IPR057983">
    <property type="entry name" value="NAA35-like_N"/>
</dbReference>
<reference evidence="6 7" key="1">
    <citation type="journal article" date="2018" name="IMA Fungus">
        <title>IMA Genome-F 9: Draft genome sequence of Annulohypoxylon stygium, Aspergillus mulundensis, Berkeleyomyces basicola (syn. Thielaviopsis basicola), Ceratocystis smalleyi, two Cercospora beticola strains, Coleophoma cylindrospora, Fusarium fracticaudum, Phialophora cf. hyalina, and Morchella septimelata.</title>
        <authorList>
            <person name="Wingfield B.D."/>
            <person name="Bills G.F."/>
            <person name="Dong Y."/>
            <person name="Huang W."/>
            <person name="Nel W.J."/>
            <person name="Swalarsk-Parry B.S."/>
            <person name="Vaghefi N."/>
            <person name="Wilken P.M."/>
            <person name="An Z."/>
            <person name="de Beer Z.W."/>
            <person name="De Vos L."/>
            <person name="Chen L."/>
            <person name="Duong T.A."/>
            <person name="Gao Y."/>
            <person name="Hammerbacher A."/>
            <person name="Kikkert J.R."/>
            <person name="Li Y."/>
            <person name="Li H."/>
            <person name="Li K."/>
            <person name="Li Q."/>
            <person name="Liu X."/>
            <person name="Ma X."/>
            <person name="Naidoo K."/>
            <person name="Pethybridge S.J."/>
            <person name="Sun J."/>
            <person name="Steenkamp E.T."/>
            <person name="van der Nest M.A."/>
            <person name="van Wyk S."/>
            <person name="Wingfield M.J."/>
            <person name="Xiong C."/>
            <person name="Yue Q."/>
            <person name="Zhang X."/>
        </authorList>
    </citation>
    <scope>NUCLEOTIDE SEQUENCE [LARGE SCALE GENOMIC DNA]</scope>
    <source>
        <strain evidence="6 7">BP5796</strain>
    </source>
</reference>
<dbReference type="AlphaFoldDB" id="A0A3D8SBF5"/>
<proteinExistence type="inferred from homology"/>
<dbReference type="EMBL" id="PDLN01000006">
    <property type="protein sequence ID" value="RDW83088.1"/>
    <property type="molecule type" value="Genomic_DNA"/>
</dbReference>
<organism evidence="6 7">
    <name type="scientific">Coleophoma crateriformis</name>
    <dbReference type="NCBI Taxonomy" id="565419"/>
    <lineage>
        <taxon>Eukaryota</taxon>
        <taxon>Fungi</taxon>
        <taxon>Dikarya</taxon>
        <taxon>Ascomycota</taxon>
        <taxon>Pezizomycotina</taxon>
        <taxon>Leotiomycetes</taxon>
        <taxon>Helotiales</taxon>
        <taxon>Dermateaceae</taxon>
        <taxon>Coleophoma</taxon>
    </lineage>
</organism>
<dbReference type="InterPro" id="IPR007244">
    <property type="entry name" value="Naa35_N"/>
</dbReference>
<sequence length="762" mass="86323">MPNDGIAAISQQVAGLDLNESNTDPNAFAMYDSAPPAAPKLNSKGIMATDITQQFTAAAEQIDLGQLIKDPFFTLFESVGALEIMDPKMDSGFLEPGETMEDNYDYSAVLLPEEVLGIIDQLLSHEMAWHMGHPLSQTIFTSLYIDRILSPCPLTLDHTIFDRSESAPLDEPLTLQTLRAYCVGLIKTCHYVNNRVKAEHFYEEEDFVTHTYNRNLLEAIDHDSIVDLLEKTANLLSGSDIDPNLKYALRSRLELRAVFLKTVEVADSRSAIETKGLWEELLSFVPMLKKTHNLGKAVPQSFSVKLQRKLASTIPPRPIVHVSLDAAHAHFEKLCRDGADCLQVFDYRDSHSLMTFVFLFQSRKPQPSVYIRTLLQHYLFGDMIVLGSMSIRQILDDDLGSTVLPADQLLDRDNDEIEVPTDPRFNMAASMEIFRQRAAQSYLDILRTICQNRCRIRRTLCHSIVDWDNLQLDSEELDQELRQFTKEQPIVDRSLSNEPVYEFPLSSWAYFYKLRQMEWIVQLGFELEIYQHDELAGMYWYLLQLSKTRARHLERIRGFVMRKYSTFRRSPSAGMVEHQQFTKTLSLLNYSMLEATTTYGFADALSCLFAALGRLALIPIQPRPYGDATMRYEVRMKPFQGIGLPELVSFDEFTRQVEQPEDDVLGLLSYAIEAAAGAKKGLEVMSKLKAEEAFCQGSQESWVKNVKEGLKACIFTNITIATVKKAVEAAGESGTVKLKVDIPPTGKGYHDWWVVPKVTAVA</sequence>
<dbReference type="Pfam" id="PF25789">
    <property type="entry name" value="TPR_NAA35"/>
    <property type="match status" value="1"/>
</dbReference>
<accession>A0A3D8SBF5</accession>
<dbReference type="OrthoDB" id="269405at2759"/>
<comment type="similarity">
    <text evidence="2">Belongs to the MAK10 family.</text>
</comment>
<keyword evidence="7" id="KW-1185">Reference proteome</keyword>
<evidence type="ECO:0000313" key="6">
    <source>
        <dbReference type="EMBL" id="RDW83088.1"/>
    </source>
</evidence>
<evidence type="ECO:0000259" key="4">
    <source>
        <dbReference type="Pfam" id="PF04112"/>
    </source>
</evidence>
<dbReference type="PANTHER" id="PTHR21373:SF0">
    <property type="entry name" value="N-ALPHA-ACETYLTRANSFERASE 35, NATC AUXILIARY SUBUNIT"/>
    <property type="match status" value="1"/>
</dbReference>
<protein>
    <submittedName>
        <fullName evidence="6">Putative glucose-repressible protein MAK10</fullName>
    </submittedName>
</protein>
<dbReference type="Proteomes" id="UP000256328">
    <property type="component" value="Unassembled WGS sequence"/>
</dbReference>
<feature type="domain" description="NAA35-like N-terminal" evidence="4">
    <location>
        <begin position="65"/>
        <end position="226"/>
    </location>
</feature>
<evidence type="ECO:0000256" key="2">
    <source>
        <dbReference type="ARBA" id="ARBA00006289"/>
    </source>
</evidence>
<evidence type="ECO:0000313" key="7">
    <source>
        <dbReference type="Proteomes" id="UP000256328"/>
    </source>
</evidence>
<gene>
    <name evidence="6" type="ORF">BP5796_04579</name>
</gene>
<comment type="subcellular location">
    <subcellularLocation>
        <location evidence="1">Cytoplasm</location>
    </subcellularLocation>
</comment>
<dbReference type="Pfam" id="PF04112">
    <property type="entry name" value="Mak10"/>
    <property type="match status" value="1"/>
</dbReference>
<name>A0A3D8SBF5_9HELO</name>
<comment type="caution">
    <text evidence="6">The sequence shown here is derived from an EMBL/GenBank/DDBJ whole genome shotgun (WGS) entry which is preliminary data.</text>
</comment>
<evidence type="ECO:0000256" key="1">
    <source>
        <dbReference type="ARBA" id="ARBA00004496"/>
    </source>
</evidence>
<keyword evidence="3" id="KW-0963">Cytoplasm</keyword>
<dbReference type="GO" id="GO:0031417">
    <property type="term" value="C:NatC complex"/>
    <property type="evidence" value="ECO:0007669"/>
    <property type="project" value="InterPro"/>
</dbReference>
<dbReference type="PANTHER" id="PTHR21373">
    <property type="entry name" value="GLUCOSE REPRESSIBLE PROTEIN MAK10"/>
    <property type="match status" value="1"/>
</dbReference>
<evidence type="ECO:0000259" key="5">
    <source>
        <dbReference type="Pfam" id="PF25789"/>
    </source>
</evidence>
<feature type="domain" description="NAA35-like TPR repeats" evidence="5">
    <location>
        <begin position="342"/>
        <end position="714"/>
    </location>
</feature>
<dbReference type="InterPro" id="IPR057982">
    <property type="entry name" value="TPR_NAA35"/>
</dbReference>